<accession>A0A1R4B2T9</accession>
<dbReference type="RefSeq" id="WP_077313165.1">
    <property type="nucleotide sequence ID" value="NZ_AP024887.1"/>
</dbReference>
<feature type="compositionally biased region" description="Basic and acidic residues" evidence="2">
    <location>
        <begin position="416"/>
        <end position="428"/>
    </location>
</feature>
<feature type="compositionally biased region" description="Polar residues" evidence="2">
    <location>
        <begin position="394"/>
        <end position="411"/>
    </location>
</feature>
<dbReference type="EMBL" id="FUFT01000002">
    <property type="protein sequence ID" value="SJL83234.1"/>
    <property type="molecule type" value="Genomic_DNA"/>
</dbReference>
<keyword evidence="5" id="KW-1185">Reference proteome</keyword>
<dbReference type="Proteomes" id="UP000189475">
    <property type="component" value="Unassembled WGS sequence"/>
</dbReference>
<evidence type="ECO:0000313" key="4">
    <source>
        <dbReference type="EMBL" id="SJL83234.1"/>
    </source>
</evidence>
<organism evidence="4 5">
    <name type="scientific">Vibrio palustris</name>
    <dbReference type="NCBI Taxonomy" id="1918946"/>
    <lineage>
        <taxon>Bacteria</taxon>
        <taxon>Pseudomonadati</taxon>
        <taxon>Pseudomonadota</taxon>
        <taxon>Gammaproteobacteria</taxon>
        <taxon>Vibrionales</taxon>
        <taxon>Vibrionaceae</taxon>
        <taxon>Vibrio</taxon>
    </lineage>
</organism>
<evidence type="ECO:0000313" key="5">
    <source>
        <dbReference type="Proteomes" id="UP000189475"/>
    </source>
</evidence>
<proteinExistence type="predicted"/>
<dbReference type="Pfam" id="PF03787">
    <property type="entry name" value="RAMPs"/>
    <property type="match status" value="1"/>
</dbReference>
<protein>
    <recommendedName>
        <fullName evidence="3">CRISPR type III-associated protein domain-containing protein</fullName>
    </recommendedName>
</protein>
<dbReference type="InterPro" id="IPR007522">
    <property type="entry name" value="CRISPR-assoc_prot_TM1795"/>
</dbReference>
<reference evidence="4 5" key="1">
    <citation type="submission" date="2017-02" db="EMBL/GenBank/DDBJ databases">
        <authorList>
            <person name="Peterson S.W."/>
        </authorList>
    </citation>
    <scope>NUCLEOTIDE SEQUENCE [LARGE SCALE GENOMIC DNA]</scope>
    <source>
        <strain evidence="4 5">CECT 9027</strain>
    </source>
</reference>
<feature type="region of interest" description="Disordered" evidence="2">
    <location>
        <begin position="393"/>
        <end position="428"/>
    </location>
</feature>
<feature type="region of interest" description="Disordered" evidence="2">
    <location>
        <begin position="270"/>
        <end position="316"/>
    </location>
</feature>
<evidence type="ECO:0000256" key="2">
    <source>
        <dbReference type="SAM" id="MobiDB-lite"/>
    </source>
</evidence>
<evidence type="ECO:0000259" key="3">
    <source>
        <dbReference type="Pfam" id="PF03787"/>
    </source>
</evidence>
<dbReference type="OrthoDB" id="190500at2"/>
<dbReference type="CDD" id="cd09726">
    <property type="entry name" value="RAMP_I_III"/>
    <property type="match status" value="1"/>
</dbReference>
<feature type="domain" description="CRISPR type III-associated protein" evidence="3">
    <location>
        <begin position="29"/>
        <end position="217"/>
    </location>
</feature>
<keyword evidence="1" id="KW-0051">Antiviral defense</keyword>
<dbReference type="InterPro" id="IPR005537">
    <property type="entry name" value="RAMP_III_fam"/>
</dbReference>
<dbReference type="STRING" id="1918946.VPAL9027_01188"/>
<sequence length="441" mass="49720">MRRKTNQDFESLQEALKTTPTKTWQTYNCTLVTPMYGGGVKAGEVDKDMPIRASSIRGQLRFWWRIACGPFNSPKEMFDRETAIWGGIGDDGATVSQVEIRVSNVDCKGEVAAFEYERHHKDRNKFKSVPKPHPELGHAYALFSAQGKLSKDKTAIEELPHKIAKTGLFFELQLNFKTHTEGALISEQINEVKESIRWWSSFGGVGSRTRRGLGAVKVTGDGIIPVTRGEVEEKGGVLELVTRNGKPETDAHAVVCWRYGCDKLRDFRQAKNVGRNPPKPDSKSPAGQSRWPEANSVRNLAESHSKKHSPSDPKTNFFPRASFGLPIIFHFQQDSGPGREPDDHTLKVADKDKERMASPLVLCPYYNGKYWESAALLLPDWQKALHQRLELSPKPSNVKNEPMNWSFSPEQQRLLAGKDKPMEGRRNDPLSAFLDYFEKGQ</sequence>
<dbReference type="GO" id="GO:0051607">
    <property type="term" value="P:defense response to virus"/>
    <property type="evidence" value="ECO:0007669"/>
    <property type="project" value="UniProtKB-KW"/>
</dbReference>
<evidence type="ECO:0000256" key="1">
    <source>
        <dbReference type="ARBA" id="ARBA00023118"/>
    </source>
</evidence>
<name>A0A1R4B2T9_9VIBR</name>
<gene>
    <name evidence="4" type="ORF">VPAL9027_01188</name>
</gene>
<dbReference type="AlphaFoldDB" id="A0A1R4B2T9"/>
<dbReference type="NCBIfam" id="TIGR01894">
    <property type="entry name" value="cas_TM1795_cmr1"/>
    <property type="match status" value="1"/>
</dbReference>